<dbReference type="RefSeq" id="WP_007092665.1">
    <property type="nucleotide sequence ID" value="NZ_CP142125.1"/>
</dbReference>
<feature type="coiled-coil region" evidence="1">
    <location>
        <begin position="170"/>
        <end position="204"/>
    </location>
</feature>
<dbReference type="AlphaFoldDB" id="A9E230"/>
<dbReference type="Proteomes" id="UP000002945">
    <property type="component" value="Unassembled WGS sequence"/>
</dbReference>
<proteinExistence type="predicted"/>
<dbReference type="OrthoDB" id="1161235at2"/>
<evidence type="ECO:0000313" key="2">
    <source>
        <dbReference type="EMBL" id="EDP94691.1"/>
    </source>
</evidence>
<comment type="caution">
    <text evidence="3">The sequence shown here is derived from an EMBL/GenBank/DDBJ whole genome shotgun (WGS) entry which is preliminary data.</text>
</comment>
<reference evidence="3" key="1">
    <citation type="submission" date="2007-10" db="EMBL/GenBank/DDBJ databases">
        <authorList>
            <person name="Kim S.-J."/>
            <person name="Ferriera S."/>
            <person name="Johnson J."/>
            <person name="Kravitz S."/>
            <person name="Beeson K."/>
            <person name="Sutton G."/>
            <person name="Rogers Y.-H."/>
            <person name="Friedman R."/>
            <person name="Frazier M."/>
            <person name="Venter J.C."/>
        </authorList>
    </citation>
    <scope>NUCLEOTIDE SEQUENCE</scope>
    <source>
        <strain evidence="3">OT-1</strain>
    </source>
</reference>
<evidence type="ECO:0000313" key="4">
    <source>
        <dbReference type="Proteomes" id="UP000002945"/>
    </source>
</evidence>
<keyword evidence="4" id="KW-1185">Reference proteome</keyword>
<dbReference type="eggNOG" id="ENOG502ZPE9">
    <property type="taxonomic scope" value="Bacteria"/>
</dbReference>
<accession>A9E230</accession>
<dbReference type="HOGENOM" id="CLU_1270928_0_0_10"/>
<sequence length="217" mass="25694">MEKNYPKKNQIIKIDELFIKAIDQIVKDSKSAGIKPDSYNGINKLIYPQSMGLISRVSKGKNHITHKALINFAKEYNVDMNYFYHENTEFTYDLNNFLPAHKQKKKIALGKEKFKEEDIKFDTDKIEDFISFEHEQLAKTFKLDTLIWTFSKLLPKDASQFFYNILKIIKVDYQTRILELNEKIDFLEKSIKKLNNELIISKDNENKTLKKLIEKMK</sequence>
<keyword evidence="1" id="KW-0175">Coiled coil</keyword>
<evidence type="ECO:0000256" key="1">
    <source>
        <dbReference type="SAM" id="Coils"/>
    </source>
</evidence>
<reference evidence="3 4" key="2">
    <citation type="journal article" date="2011" name="J. Bacteriol.">
        <title>Genome sequence of the algicidal bacterium Kordia algicida OT-1.</title>
        <authorList>
            <person name="Lee H.S."/>
            <person name="Kang S.G."/>
            <person name="Kwon K.K."/>
            <person name="Lee J.H."/>
            <person name="Kim S.J."/>
        </authorList>
    </citation>
    <scope>NUCLEOTIDE SEQUENCE [LARGE SCALE GENOMIC DNA]</scope>
    <source>
        <strain evidence="3 4">OT-1</strain>
    </source>
</reference>
<name>A9E230_9FLAO</name>
<gene>
    <name evidence="2" type="ORF">KAOT1_00405</name>
    <name evidence="3" type="ORF">KAOT1_22686</name>
</gene>
<organism evidence="3 4">
    <name type="scientific">Kordia algicida OT-1</name>
    <dbReference type="NCBI Taxonomy" id="391587"/>
    <lineage>
        <taxon>Bacteria</taxon>
        <taxon>Pseudomonadati</taxon>
        <taxon>Bacteroidota</taxon>
        <taxon>Flavobacteriia</taxon>
        <taxon>Flavobacteriales</taxon>
        <taxon>Flavobacteriaceae</taxon>
        <taxon>Kordia</taxon>
    </lineage>
</organism>
<protein>
    <submittedName>
        <fullName evidence="3">Uncharacterized protein</fullName>
    </submittedName>
</protein>
<dbReference type="EMBL" id="ABIB01000007">
    <property type="protein sequence ID" value="EDP95707.1"/>
    <property type="molecule type" value="Genomic_DNA"/>
</dbReference>
<dbReference type="EMBL" id="ABIB01000014">
    <property type="protein sequence ID" value="EDP94691.1"/>
    <property type="molecule type" value="Genomic_DNA"/>
</dbReference>
<evidence type="ECO:0000313" key="3">
    <source>
        <dbReference type="EMBL" id="EDP95707.1"/>
    </source>
</evidence>